<dbReference type="RefSeq" id="WP_185239192.1">
    <property type="nucleotide sequence ID" value="NZ_JACEGC010000025.1"/>
</dbReference>
<organism evidence="3 4">
    <name type="scientific">Microcystis aeruginosa BLCC-F158</name>
    <dbReference type="NCBI Taxonomy" id="2755316"/>
    <lineage>
        <taxon>Bacteria</taxon>
        <taxon>Bacillati</taxon>
        <taxon>Cyanobacteriota</taxon>
        <taxon>Cyanophyceae</taxon>
        <taxon>Oscillatoriophycideae</taxon>
        <taxon>Chroococcales</taxon>
        <taxon>Microcystaceae</taxon>
        <taxon>Microcystis</taxon>
    </lineage>
</organism>
<protein>
    <submittedName>
        <fullName evidence="3">HBL/NHE enterotoxin family protein</fullName>
    </submittedName>
</protein>
<keyword evidence="2" id="KW-0812">Transmembrane</keyword>
<dbReference type="EMBL" id="JACEGC010000025">
    <property type="protein sequence ID" value="MBC1195132.1"/>
    <property type="molecule type" value="Genomic_DNA"/>
</dbReference>
<proteinExistence type="predicted"/>
<accession>A0A841UXA4</accession>
<dbReference type="Proteomes" id="UP000525432">
    <property type="component" value="Unassembled WGS sequence"/>
</dbReference>
<feature type="region of interest" description="Disordered" evidence="1">
    <location>
        <begin position="370"/>
        <end position="390"/>
    </location>
</feature>
<dbReference type="InterPro" id="IPR008414">
    <property type="entry name" value="HBL"/>
</dbReference>
<comment type="caution">
    <text evidence="3">The sequence shown here is derived from an EMBL/GenBank/DDBJ whole genome shotgun (WGS) entry which is preliminary data.</text>
</comment>
<evidence type="ECO:0000256" key="1">
    <source>
        <dbReference type="SAM" id="MobiDB-lite"/>
    </source>
</evidence>
<dbReference type="AlphaFoldDB" id="A0A841UXA4"/>
<reference evidence="3 4" key="1">
    <citation type="submission" date="2020-07" db="EMBL/GenBank/DDBJ databases">
        <title>Genomes of two Microcystis aeruginosa (Cyanobacteria) strains from Florida (USA) with disparate toxicogenic potential.</title>
        <authorList>
            <person name="Lefler F.W."/>
            <person name="Barbosa M."/>
            <person name="Berthold D.E."/>
            <person name="Laughinghouse H.D. IV."/>
        </authorList>
    </citation>
    <scope>NUCLEOTIDE SEQUENCE [LARGE SCALE GENOMIC DNA]</scope>
    <source>
        <strain evidence="3 4">BLCCF158</strain>
    </source>
</reference>
<dbReference type="InterPro" id="IPR052785">
    <property type="entry name" value="Enterotoxin_cmpnt"/>
</dbReference>
<dbReference type="Gene3D" id="1.20.1170.10">
    <property type="match status" value="1"/>
</dbReference>
<keyword evidence="2" id="KW-0472">Membrane</keyword>
<evidence type="ECO:0000313" key="4">
    <source>
        <dbReference type="Proteomes" id="UP000525432"/>
    </source>
</evidence>
<dbReference type="GO" id="GO:0016020">
    <property type="term" value="C:membrane"/>
    <property type="evidence" value="ECO:0007669"/>
    <property type="project" value="InterPro"/>
</dbReference>
<dbReference type="Pfam" id="PF05791">
    <property type="entry name" value="Bacillus_HBL"/>
    <property type="match status" value="1"/>
</dbReference>
<name>A0A841UXA4_MICAE</name>
<sequence length="390" mass="41018">MTTLRLIHNAATADSSDIQDLNSKVQASASSGLVVQGYCTQIMQQPSFVIPNTDTLKNFPDINGNLTIARGNASYYLNTVQPMIIGVISETRAYSQQFKGFQPLIIQRLDDWKNGSTQGRTDALALINQLKNDVDLKTASAKKVADEIGNFRTKLNGDISNFNTAITQATTLIQGTDGDGGALASLNDQLSDLDGKIAGASVGVALSGLTIIGGGLLIATGAIATFITAGTSAPMVAAGVAIVVVGAAGLTASSIVLANLISTKSNLLQQKQQLKDSVTFLTGLKSSLDPLNNLAQNASNEVNNMYNAWTFLGKNLGQVSSSLENADKYSQLPITVQAYLNTAYGQWDAVDQSIEMIQNQMTGVTVETPKDANGNPVSLTDTLNKLPKAA</sequence>
<feature type="transmembrane region" description="Helical" evidence="2">
    <location>
        <begin position="235"/>
        <end position="261"/>
    </location>
</feature>
<dbReference type="PANTHER" id="PTHR38443">
    <property type="match status" value="1"/>
</dbReference>
<evidence type="ECO:0000313" key="3">
    <source>
        <dbReference type="EMBL" id="MBC1195132.1"/>
    </source>
</evidence>
<feature type="transmembrane region" description="Helical" evidence="2">
    <location>
        <begin position="204"/>
        <end position="229"/>
    </location>
</feature>
<dbReference type="PANTHER" id="PTHR38443:SF2">
    <property type="entry name" value="NON-HEMOLYTIC ENTEROTOXIN LYTIC COMPONENT L1"/>
    <property type="match status" value="1"/>
</dbReference>
<dbReference type="CDD" id="cd22652">
    <property type="entry name" value="ClyA_AhlB-like"/>
    <property type="match status" value="1"/>
</dbReference>
<gene>
    <name evidence="3" type="ORF">H0901_07525</name>
</gene>
<keyword evidence="2" id="KW-1133">Transmembrane helix</keyword>
<dbReference type="SUPFAM" id="SSF58100">
    <property type="entry name" value="Bacterial hemolysins"/>
    <property type="match status" value="1"/>
</dbReference>
<evidence type="ECO:0000256" key="2">
    <source>
        <dbReference type="SAM" id="Phobius"/>
    </source>
</evidence>